<dbReference type="PANTHER" id="PTHR43283">
    <property type="entry name" value="BETA-LACTAMASE-RELATED"/>
    <property type="match status" value="1"/>
</dbReference>
<dbReference type="InterPro" id="IPR050789">
    <property type="entry name" value="Diverse_Enzym_Activities"/>
</dbReference>
<name>A0AAU8IEK4_9BACL</name>
<reference evidence="3" key="1">
    <citation type="submission" date="2024-06" db="EMBL/GenBank/DDBJ databases">
        <authorList>
            <person name="Fan A."/>
            <person name="Zhang F.Y."/>
            <person name="Zhang L."/>
        </authorList>
    </citation>
    <scope>NUCLEOTIDE SEQUENCE</scope>
    <source>
        <strain evidence="3">Y61</strain>
    </source>
</reference>
<gene>
    <name evidence="3" type="ORF">ABNN70_14530</name>
</gene>
<dbReference type="GO" id="GO:0016787">
    <property type="term" value="F:hydrolase activity"/>
    <property type="evidence" value="ECO:0007669"/>
    <property type="project" value="UniProtKB-KW"/>
</dbReference>
<accession>A0AAU8IEK4</accession>
<dbReference type="PANTHER" id="PTHR43283:SF11">
    <property type="entry name" value="BETA-LACTAMASE-RELATED DOMAIN-CONTAINING PROTEIN"/>
    <property type="match status" value="1"/>
</dbReference>
<dbReference type="RefSeq" id="WP_353948200.1">
    <property type="nucleotide sequence ID" value="NZ_CP159510.1"/>
</dbReference>
<organism evidence="3">
    <name type="scientific">Sporolactobacillus sp. Y61</name>
    <dbReference type="NCBI Taxonomy" id="3160863"/>
    <lineage>
        <taxon>Bacteria</taxon>
        <taxon>Bacillati</taxon>
        <taxon>Bacillota</taxon>
        <taxon>Bacilli</taxon>
        <taxon>Bacillales</taxon>
        <taxon>Sporolactobacillaceae</taxon>
        <taxon>Sporolactobacillus</taxon>
    </lineage>
</organism>
<dbReference type="Gene3D" id="3.40.710.10">
    <property type="entry name" value="DD-peptidase/beta-lactamase superfamily"/>
    <property type="match status" value="1"/>
</dbReference>
<evidence type="ECO:0000313" key="3">
    <source>
        <dbReference type="EMBL" id="XCJ16829.1"/>
    </source>
</evidence>
<feature type="domain" description="Beta-lactamase-related" evidence="2">
    <location>
        <begin position="11"/>
        <end position="327"/>
    </location>
</feature>
<dbReference type="AlphaFoldDB" id="A0AAU8IEK4"/>
<dbReference type="InterPro" id="IPR012338">
    <property type="entry name" value="Beta-lactam/transpept-like"/>
</dbReference>
<dbReference type="EMBL" id="CP159510">
    <property type="protein sequence ID" value="XCJ16829.1"/>
    <property type="molecule type" value="Genomic_DNA"/>
</dbReference>
<evidence type="ECO:0000256" key="1">
    <source>
        <dbReference type="ARBA" id="ARBA00022801"/>
    </source>
</evidence>
<proteinExistence type="predicted"/>
<sequence>MMNFPSYKSIDQFLTDEVCAHQIPGAVYAVINRQSTLAENAIGYTHKDEKIPMALDTLFDLASLTKVCATLPSLLLLLEQGKLDIDDPVQLFFPDEANSDLTLRDLLTHTSGFPASVPFYQYGWSKQEVLRYILSLNTLTGKQVVYSDLNFILLGFLVERLTGQSIDVFADGHVFQPLGMTSTGFNPKADLRMIAPTEWMPKVGHYQWGKVHDENAFYFGGVSGHAGLFSNLHDLKIYVRMLMNEGRTDSGAYFLSPATLRMSRRNYTKSLGKNRGIGWQLVDDRFSPGGYFVSKESYGHTGFTGPFFWIDPVANLGFILLSNRVHISRQINMNRIRRIFVNLAMKEWTEQDKTV</sequence>
<dbReference type="Pfam" id="PF00144">
    <property type="entry name" value="Beta-lactamase"/>
    <property type="match status" value="1"/>
</dbReference>
<dbReference type="SUPFAM" id="SSF56601">
    <property type="entry name" value="beta-lactamase/transpeptidase-like"/>
    <property type="match status" value="1"/>
</dbReference>
<protein>
    <submittedName>
        <fullName evidence="3">Serine hydrolase</fullName>
    </submittedName>
</protein>
<dbReference type="InterPro" id="IPR001466">
    <property type="entry name" value="Beta-lactam-related"/>
</dbReference>
<keyword evidence="1 3" id="KW-0378">Hydrolase</keyword>
<evidence type="ECO:0000259" key="2">
    <source>
        <dbReference type="Pfam" id="PF00144"/>
    </source>
</evidence>